<evidence type="ECO:0000256" key="5">
    <source>
        <dbReference type="ARBA" id="ARBA00023244"/>
    </source>
</evidence>
<dbReference type="NCBIfam" id="NF004790">
    <property type="entry name" value="PRK06136.1"/>
    <property type="match status" value="1"/>
</dbReference>
<sequence length="372" mass="39600">MLARQLSHAQAECSSTVAGRRPPVGQVSLQRYSLSRPQARHVSVRASGPERAAGSFTAVSTTDAACPSADRLLSLLRKKQRLQDGPGEVHLVGTGPGDAELLTLRAVRLMQSAEVVLYDRLVSHEILDLVHKDATMVYVGKEKGFHTRTQTEIHELLCSFAQQGKTVLRLKGGDPYIFGRGGEEVEYLQHRGITVHCVPGISAASGISADLGIPLTHRGSATSVRFVTGHLRKEAESLPEAEFMMPGAPADPHTTLVVYMGLSTLPTWSQQLQAAGLDPDTPAAAIERGTTPQQRAVYSPLAQLATEAERHGLKSPTLVIVGPVVGLAPGWAAAQALGESLREGRFVASGGVAYRESAAHIRSPSKDSIVAI</sequence>
<dbReference type="PANTHER" id="PTHR45790:SF3">
    <property type="entry name" value="S-ADENOSYL-L-METHIONINE-DEPENDENT UROPORPHYRINOGEN III METHYLTRANSFERASE, CHLOROPLASTIC"/>
    <property type="match status" value="1"/>
</dbReference>
<feature type="region of interest" description="Disordered" evidence="6">
    <location>
        <begin position="1"/>
        <end position="22"/>
    </location>
</feature>
<evidence type="ECO:0000256" key="4">
    <source>
        <dbReference type="ARBA" id="ARBA00022691"/>
    </source>
</evidence>
<evidence type="ECO:0000313" key="8">
    <source>
        <dbReference type="EMBL" id="KAK9808403.1"/>
    </source>
</evidence>
<dbReference type="GO" id="GO:0019354">
    <property type="term" value="P:siroheme biosynthetic process"/>
    <property type="evidence" value="ECO:0007669"/>
    <property type="project" value="InterPro"/>
</dbReference>
<proteinExistence type="predicted"/>
<keyword evidence="5" id="KW-0627">Porphyrin biosynthesis</keyword>
<evidence type="ECO:0000313" key="9">
    <source>
        <dbReference type="Proteomes" id="UP001465755"/>
    </source>
</evidence>
<dbReference type="AlphaFoldDB" id="A0AAW1PJX1"/>
<dbReference type="Gene3D" id="3.30.950.10">
    <property type="entry name" value="Methyltransferase, Cobalt-precorrin-4 Transmethylase, Domain 2"/>
    <property type="match status" value="1"/>
</dbReference>
<dbReference type="Gene3D" id="3.40.1010.10">
    <property type="entry name" value="Cobalt-precorrin-4 Transmethylase, Domain 1"/>
    <property type="match status" value="1"/>
</dbReference>
<dbReference type="PANTHER" id="PTHR45790">
    <property type="entry name" value="SIROHEME SYNTHASE-RELATED"/>
    <property type="match status" value="1"/>
</dbReference>
<protein>
    <recommendedName>
        <fullName evidence="1">uroporphyrinogen-III C-methyltransferase</fullName>
        <ecNumber evidence="1">2.1.1.107</ecNumber>
    </recommendedName>
</protein>
<keyword evidence="9" id="KW-1185">Reference proteome</keyword>
<keyword evidence="3" id="KW-0808">Transferase</keyword>
<evidence type="ECO:0000256" key="6">
    <source>
        <dbReference type="SAM" id="MobiDB-lite"/>
    </source>
</evidence>
<dbReference type="NCBIfam" id="TIGR01469">
    <property type="entry name" value="cobA_cysG_Cterm"/>
    <property type="match status" value="1"/>
</dbReference>
<dbReference type="Proteomes" id="UP001465755">
    <property type="component" value="Unassembled WGS sequence"/>
</dbReference>
<dbReference type="InterPro" id="IPR003043">
    <property type="entry name" value="Uropor_MeTrfase_CS"/>
</dbReference>
<evidence type="ECO:0000256" key="1">
    <source>
        <dbReference type="ARBA" id="ARBA00012162"/>
    </source>
</evidence>
<feature type="domain" description="Tetrapyrrole methylase" evidence="7">
    <location>
        <begin position="89"/>
        <end position="304"/>
    </location>
</feature>
<dbReference type="CDD" id="cd11642">
    <property type="entry name" value="SUMT"/>
    <property type="match status" value="1"/>
</dbReference>
<dbReference type="EMBL" id="JALJOQ010000023">
    <property type="protein sequence ID" value="KAK9808403.1"/>
    <property type="molecule type" value="Genomic_DNA"/>
</dbReference>
<dbReference type="InterPro" id="IPR050161">
    <property type="entry name" value="Siro_Cobalamin_biosynth"/>
</dbReference>
<evidence type="ECO:0000256" key="3">
    <source>
        <dbReference type="ARBA" id="ARBA00022679"/>
    </source>
</evidence>
<dbReference type="InterPro" id="IPR014777">
    <property type="entry name" value="4pyrrole_Mease_sub1"/>
</dbReference>
<dbReference type="InterPro" id="IPR014776">
    <property type="entry name" value="4pyrrole_Mease_sub2"/>
</dbReference>
<keyword evidence="2" id="KW-0489">Methyltransferase</keyword>
<dbReference type="FunFam" id="3.40.1010.10:FF:000001">
    <property type="entry name" value="Siroheme synthase"/>
    <property type="match status" value="1"/>
</dbReference>
<comment type="caution">
    <text evidence="8">The sequence shown here is derived from an EMBL/GenBank/DDBJ whole genome shotgun (WGS) entry which is preliminary data.</text>
</comment>
<dbReference type="PROSITE" id="PS00839">
    <property type="entry name" value="SUMT_1"/>
    <property type="match status" value="1"/>
</dbReference>
<dbReference type="FunFam" id="3.30.950.10:FF:000001">
    <property type="entry name" value="Siroheme synthase"/>
    <property type="match status" value="1"/>
</dbReference>
<organism evidence="8 9">
    <name type="scientific">Symbiochloris irregularis</name>
    <dbReference type="NCBI Taxonomy" id="706552"/>
    <lineage>
        <taxon>Eukaryota</taxon>
        <taxon>Viridiplantae</taxon>
        <taxon>Chlorophyta</taxon>
        <taxon>core chlorophytes</taxon>
        <taxon>Trebouxiophyceae</taxon>
        <taxon>Trebouxiales</taxon>
        <taxon>Trebouxiaceae</taxon>
        <taxon>Symbiochloris</taxon>
    </lineage>
</organism>
<dbReference type="SUPFAM" id="SSF53790">
    <property type="entry name" value="Tetrapyrrole methylase"/>
    <property type="match status" value="1"/>
</dbReference>
<evidence type="ECO:0000259" key="7">
    <source>
        <dbReference type="Pfam" id="PF00590"/>
    </source>
</evidence>
<keyword evidence="4" id="KW-0949">S-adenosyl-L-methionine</keyword>
<dbReference type="InterPro" id="IPR000878">
    <property type="entry name" value="4pyrrol_Mease"/>
</dbReference>
<dbReference type="InterPro" id="IPR006366">
    <property type="entry name" value="CobA/CysG_C"/>
</dbReference>
<gene>
    <name evidence="8" type="ORF">WJX73_000995</name>
</gene>
<accession>A0AAW1PJX1</accession>
<name>A0AAW1PJX1_9CHLO</name>
<dbReference type="GO" id="GO:0004851">
    <property type="term" value="F:uroporphyrin-III C-methyltransferase activity"/>
    <property type="evidence" value="ECO:0007669"/>
    <property type="project" value="UniProtKB-EC"/>
</dbReference>
<evidence type="ECO:0000256" key="2">
    <source>
        <dbReference type="ARBA" id="ARBA00022603"/>
    </source>
</evidence>
<dbReference type="EC" id="2.1.1.107" evidence="1"/>
<dbReference type="GO" id="GO:0032259">
    <property type="term" value="P:methylation"/>
    <property type="evidence" value="ECO:0007669"/>
    <property type="project" value="UniProtKB-KW"/>
</dbReference>
<dbReference type="InterPro" id="IPR035996">
    <property type="entry name" value="4pyrrol_Methylase_sf"/>
</dbReference>
<reference evidence="8 9" key="1">
    <citation type="journal article" date="2024" name="Nat. Commun.">
        <title>Phylogenomics reveals the evolutionary origins of lichenization in chlorophyte algae.</title>
        <authorList>
            <person name="Puginier C."/>
            <person name="Libourel C."/>
            <person name="Otte J."/>
            <person name="Skaloud P."/>
            <person name="Haon M."/>
            <person name="Grisel S."/>
            <person name="Petersen M."/>
            <person name="Berrin J.G."/>
            <person name="Delaux P.M."/>
            <person name="Dal Grande F."/>
            <person name="Keller J."/>
        </authorList>
    </citation>
    <scope>NUCLEOTIDE SEQUENCE [LARGE SCALE GENOMIC DNA]</scope>
    <source>
        <strain evidence="8 9">SAG 2036</strain>
    </source>
</reference>
<dbReference type="Pfam" id="PF00590">
    <property type="entry name" value="TP_methylase"/>
    <property type="match status" value="1"/>
</dbReference>